<feature type="region of interest" description="Disordered" evidence="1">
    <location>
        <begin position="225"/>
        <end position="245"/>
    </location>
</feature>
<dbReference type="KEGG" id="zmk:HG535_0B02840"/>
<dbReference type="RefSeq" id="XP_037142973.1">
    <property type="nucleotide sequence ID" value="XM_037287078.1"/>
</dbReference>
<feature type="compositionally biased region" description="Low complexity" evidence="1">
    <location>
        <begin position="16"/>
        <end position="30"/>
    </location>
</feature>
<feature type="region of interest" description="Disordered" evidence="1">
    <location>
        <begin position="87"/>
        <end position="153"/>
    </location>
</feature>
<feature type="compositionally biased region" description="Acidic residues" evidence="1">
    <location>
        <begin position="476"/>
        <end position="486"/>
    </location>
</feature>
<feature type="region of interest" description="Disordered" evidence="1">
    <location>
        <begin position="518"/>
        <end position="545"/>
    </location>
</feature>
<evidence type="ECO:0000256" key="1">
    <source>
        <dbReference type="SAM" id="MobiDB-lite"/>
    </source>
</evidence>
<dbReference type="EMBL" id="CP058605">
    <property type="protein sequence ID" value="QLG71245.1"/>
    <property type="molecule type" value="Genomic_DNA"/>
</dbReference>
<accession>A0A7H9AXY0</accession>
<feature type="region of interest" description="Disordered" evidence="1">
    <location>
        <begin position="280"/>
        <end position="370"/>
    </location>
</feature>
<feature type="region of interest" description="Disordered" evidence="1">
    <location>
        <begin position="16"/>
        <end position="53"/>
    </location>
</feature>
<gene>
    <name evidence="2" type="ORF">HG535_0B02840</name>
</gene>
<dbReference type="Proteomes" id="UP000509704">
    <property type="component" value="Chromosome 2"/>
</dbReference>
<feature type="compositionally biased region" description="Polar residues" evidence="1">
    <location>
        <begin position="235"/>
        <end position="245"/>
    </location>
</feature>
<proteinExistence type="predicted"/>
<evidence type="ECO:0000313" key="2">
    <source>
        <dbReference type="EMBL" id="QLG71245.1"/>
    </source>
</evidence>
<feature type="compositionally biased region" description="Basic and acidic residues" evidence="1">
    <location>
        <begin position="453"/>
        <end position="475"/>
    </location>
</feature>
<sequence>MYPTFTNNNASQDAVSVYSGNSTNTNSSFSCRGGAHNPSRMIPRSNSTSDLFDIPLQHGTKAKKRKHPPYAISPEIARINGRFMSSNASLASRDKNNNYVTSKGHEQHNQSLKAKAKLFPQDNSTYPQKKPHSHSCNKSQGVPLQHSHQDPNSKTFYAGHVRPLKDSGIYLASNSRLNPILEGTQFRRPLTPYEMQRKQMKKSFQFPNGENFTPKNRSVIGLSRLDSANPKDTQRTMSNASRSNSLAMINPGAQAALHSLSRSQSMSSVTLKYNASQPLVKMNGSPVTSGSSSSSYNSMREHASNDSTDPSSEPSTNSSATGLSPPPKGPLKPISIIQCKPVPIRPTAPQIRSTKNNMHSMKASDSLPNNVMEKAQGPSKWGTFFKKMFSPSTHSFLSRKKKLIAKGNEERKLKKKDVDIVCSASPSELQAETPATLKQMLVDVSASIPIHESSSKDNEIGNLNKKDEQVNTKADENDDDDDYDDDDNILMDTDLVFDSLLLKADEKHLSAVNKQKDLAKKLSQSDTTKNDDNSTKEIDVRAHKEEGTLDPQLDYDLISDFSKLGSIINQFPTLPDPQADVSLKLPLRSNKRPVMTNKDSIRSFYQTNRHNTEYTSRLLERLNQEWTLVHLDQSIKSSLGQGVSMLKNRQLRFSGSIYVNDTWSPHEYERCDKKFIKNRRRMMQLENERFVQAIKFELNEYKRNDMIVHQDSAQYTHFFL</sequence>
<feature type="compositionally biased region" description="Polar residues" evidence="1">
    <location>
        <begin position="305"/>
        <end position="321"/>
    </location>
</feature>
<organism evidence="2 3">
    <name type="scientific">Zygotorulaspora mrakii</name>
    <name type="common">Zygosaccharomyces mrakii</name>
    <dbReference type="NCBI Taxonomy" id="42260"/>
    <lineage>
        <taxon>Eukaryota</taxon>
        <taxon>Fungi</taxon>
        <taxon>Dikarya</taxon>
        <taxon>Ascomycota</taxon>
        <taxon>Saccharomycotina</taxon>
        <taxon>Saccharomycetes</taxon>
        <taxon>Saccharomycetales</taxon>
        <taxon>Saccharomycetaceae</taxon>
        <taxon>Zygotorulaspora</taxon>
    </lineage>
</organism>
<dbReference type="OrthoDB" id="5563016at2759"/>
<dbReference type="GeneID" id="59234906"/>
<reference evidence="2 3" key="1">
    <citation type="submission" date="2020-07" db="EMBL/GenBank/DDBJ databases">
        <title>The yeast mating-type switching endonuclease HO is a domesticated member of an unorthodox homing genetic element family.</title>
        <authorList>
            <person name="Coughlan A.Y."/>
            <person name="Lombardi L."/>
            <person name="Braun-Galleani S."/>
            <person name="Martos A.R."/>
            <person name="Galeote V."/>
            <person name="Bigey F."/>
            <person name="Dequin S."/>
            <person name="Byrne K.P."/>
            <person name="Wolfe K.H."/>
        </authorList>
    </citation>
    <scope>NUCLEOTIDE SEQUENCE [LARGE SCALE GENOMIC DNA]</scope>
    <source>
        <strain evidence="2 3">NRRL Y-6702</strain>
    </source>
</reference>
<feature type="compositionally biased region" description="Polar residues" evidence="1">
    <location>
        <begin position="350"/>
        <end position="359"/>
    </location>
</feature>
<feature type="compositionally biased region" description="Basic and acidic residues" evidence="1">
    <location>
        <begin position="528"/>
        <end position="545"/>
    </location>
</feature>
<feature type="region of interest" description="Disordered" evidence="1">
    <location>
        <begin position="452"/>
        <end position="486"/>
    </location>
</feature>
<evidence type="ECO:0000313" key="3">
    <source>
        <dbReference type="Proteomes" id="UP000509704"/>
    </source>
</evidence>
<dbReference type="AlphaFoldDB" id="A0A7H9AXY0"/>
<feature type="compositionally biased region" description="Low complexity" evidence="1">
    <location>
        <begin position="285"/>
        <end position="298"/>
    </location>
</feature>
<keyword evidence="3" id="KW-1185">Reference proteome</keyword>
<protein>
    <submittedName>
        <fullName evidence="2">Uncharacterized protein</fullName>
    </submittedName>
</protein>
<name>A0A7H9AXY0_ZYGMR</name>